<name>A0ABS2PJU1_9STRE</name>
<comment type="similarity">
    <text evidence="7">Belongs to the transglycosylase MltG family.</text>
</comment>
<evidence type="ECO:0000256" key="4">
    <source>
        <dbReference type="ARBA" id="ARBA00023136"/>
    </source>
</evidence>
<dbReference type="Pfam" id="PF02618">
    <property type="entry name" value="YceG"/>
    <property type="match status" value="1"/>
</dbReference>
<keyword evidence="10" id="KW-1185">Reference proteome</keyword>
<dbReference type="Gene3D" id="3.30.160.60">
    <property type="entry name" value="Classic Zinc Finger"/>
    <property type="match status" value="1"/>
</dbReference>
<evidence type="ECO:0000256" key="8">
    <source>
        <dbReference type="SAM" id="MobiDB-lite"/>
    </source>
</evidence>
<accession>A0ABS2PJU1</accession>
<keyword evidence="3 7" id="KW-1133">Transmembrane helix</keyword>
<feature type="region of interest" description="Disordered" evidence="8">
    <location>
        <begin position="33"/>
        <end position="61"/>
    </location>
</feature>
<keyword evidence="4 7" id="KW-0472">Membrane</keyword>
<protein>
    <recommendedName>
        <fullName evidence="7">Endolytic murein transglycosylase</fullName>
        <ecNumber evidence="7">4.2.2.29</ecNumber>
    </recommendedName>
    <alternativeName>
        <fullName evidence="7">Peptidoglycan lytic transglycosylase</fullName>
    </alternativeName>
    <alternativeName>
        <fullName evidence="7">Peptidoglycan polymerization terminase</fullName>
    </alternativeName>
</protein>
<dbReference type="NCBIfam" id="TIGR00247">
    <property type="entry name" value="endolytic transglycosylase MltG"/>
    <property type="match status" value="1"/>
</dbReference>
<keyword evidence="5 7" id="KW-0456">Lyase</keyword>
<dbReference type="PANTHER" id="PTHR30518">
    <property type="entry name" value="ENDOLYTIC MUREIN TRANSGLYCOSYLASE"/>
    <property type="match status" value="1"/>
</dbReference>
<dbReference type="EMBL" id="JAFBEI010000006">
    <property type="protein sequence ID" value="MBM7635606.1"/>
    <property type="molecule type" value="Genomic_DNA"/>
</dbReference>
<feature type="compositionally biased region" description="Basic and acidic residues" evidence="8">
    <location>
        <begin position="33"/>
        <end position="45"/>
    </location>
</feature>
<evidence type="ECO:0000313" key="10">
    <source>
        <dbReference type="Proteomes" id="UP000809081"/>
    </source>
</evidence>
<dbReference type="RefSeq" id="WP_205016540.1">
    <property type="nucleotide sequence ID" value="NZ_JAFBEI010000006.1"/>
</dbReference>
<dbReference type="Gene3D" id="3.30.1490.480">
    <property type="entry name" value="Endolytic murein transglycosylase"/>
    <property type="match status" value="1"/>
</dbReference>
<evidence type="ECO:0000256" key="6">
    <source>
        <dbReference type="ARBA" id="ARBA00023316"/>
    </source>
</evidence>
<proteinExistence type="inferred from homology"/>
<sequence length="594" mass="66206">MTDFKDGEKASQKEPSFKDKILAELEEANRLRQEREEELRRKQQEAQEAAQRQAEQEAKLAEEARLEEERLLALKRQEAERLAVAKALIEQQKAEEERLLRERQEAQKQAIAQEVEMQRLAAEKQAKEAQEAIDAAKMASLSLEETSPVDKEIVKPELPTASTFTIEETVQNQEQTTVPQLEENDAEIVAPKLVAKSESTKDVFEELEKEVPSKRQRKNKIATKISAILITVIILVGCLAGFFGYRYVTSALGAADKTAKKYVTVDIPVGSGNKYIGQILQKSGVIKDATVFNYYTKFKNISNLQSGYYNLKASMTVEEIVKSLQKGGTAQPEQPVAGKILVTEGYTIKQIAEAITKNVNTSSSSKTPFSADDFLALMKDDTFIAKMVAKYPDLLSNLPSADTATYQLEGYLFPATYNYYDDTTLEGLVEEMISTMNSYLSSYYTTIKSSGYNVNQILTLASLVEKEGSTDDDRRNIASVFYNRLNSNMPLQSNIAILYAMGKLGEATTLKEDTTIDTAIDSPYNIYTNTGLMPGPVDSPSLSAIEATIQPASTNYLYFVADVKTGKVYYSEDYDTHLQNVEKYINSQVAESSN</sequence>
<comment type="catalytic activity">
    <reaction evidence="7">
        <text>a peptidoglycan chain = a peptidoglycan chain with N-acetyl-1,6-anhydromuramyl-[peptide] at the reducing end + a peptidoglycan chain with N-acetylglucosamine at the non-reducing end.</text>
        <dbReference type="EC" id="4.2.2.29"/>
    </reaction>
</comment>
<gene>
    <name evidence="7" type="primary">mltG</name>
    <name evidence="9" type="ORF">JOC31_000407</name>
</gene>
<reference evidence="9 10" key="1">
    <citation type="submission" date="2021-01" db="EMBL/GenBank/DDBJ databases">
        <title>Genomic Encyclopedia of Type Strains, Phase IV (KMG-IV): sequencing the most valuable type-strain genomes for metagenomic binning, comparative biology and taxonomic classification.</title>
        <authorList>
            <person name="Goeker M."/>
        </authorList>
    </citation>
    <scope>NUCLEOTIDE SEQUENCE [LARGE SCALE GENOMIC DNA]</scope>
    <source>
        <strain evidence="9 10">DSM 27513</strain>
    </source>
</reference>
<comment type="subcellular location">
    <subcellularLocation>
        <location evidence="7">Cell membrane</location>
        <topology evidence="7">Single-pass membrane protein</topology>
    </subcellularLocation>
</comment>
<evidence type="ECO:0000256" key="5">
    <source>
        <dbReference type="ARBA" id="ARBA00023239"/>
    </source>
</evidence>
<dbReference type="EC" id="4.2.2.29" evidence="7"/>
<evidence type="ECO:0000313" key="9">
    <source>
        <dbReference type="EMBL" id="MBM7635606.1"/>
    </source>
</evidence>
<dbReference type="PANTHER" id="PTHR30518:SF2">
    <property type="entry name" value="ENDOLYTIC MUREIN TRANSGLYCOSYLASE"/>
    <property type="match status" value="1"/>
</dbReference>
<keyword evidence="1 7" id="KW-1003">Cell membrane</keyword>
<comment type="caution">
    <text evidence="9">The sequence shown here is derived from an EMBL/GenBank/DDBJ whole genome shotgun (WGS) entry which is preliminary data.</text>
</comment>
<keyword evidence="6 7" id="KW-0961">Cell wall biogenesis/degradation</keyword>
<evidence type="ECO:0000256" key="2">
    <source>
        <dbReference type="ARBA" id="ARBA00022692"/>
    </source>
</evidence>
<feature type="region of interest" description="Disordered" evidence="8">
    <location>
        <begin position="1"/>
        <end position="20"/>
    </location>
</feature>
<evidence type="ECO:0000256" key="1">
    <source>
        <dbReference type="ARBA" id="ARBA00022475"/>
    </source>
</evidence>
<dbReference type="Proteomes" id="UP000809081">
    <property type="component" value="Unassembled WGS sequence"/>
</dbReference>
<keyword evidence="2 7" id="KW-0812">Transmembrane</keyword>
<evidence type="ECO:0000256" key="7">
    <source>
        <dbReference type="HAMAP-Rule" id="MF_02065"/>
    </source>
</evidence>
<dbReference type="HAMAP" id="MF_02065">
    <property type="entry name" value="MltG"/>
    <property type="match status" value="1"/>
</dbReference>
<feature type="transmembrane region" description="Helical" evidence="7">
    <location>
        <begin position="225"/>
        <end position="248"/>
    </location>
</feature>
<evidence type="ECO:0000256" key="3">
    <source>
        <dbReference type="ARBA" id="ARBA00022989"/>
    </source>
</evidence>
<dbReference type="CDD" id="cd08010">
    <property type="entry name" value="MltG_like"/>
    <property type="match status" value="1"/>
</dbReference>
<feature type="site" description="Important for catalytic activity" evidence="7">
    <location>
        <position position="467"/>
    </location>
</feature>
<dbReference type="InterPro" id="IPR003770">
    <property type="entry name" value="MLTG-like"/>
</dbReference>
<comment type="function">
    <text evidence="7">Functions as a peptidoglycan terminase that cleaves nascent peptidoglycan strands endolytically to terminate their elongation.</text>
</comment>
<organism evidence="9 10">
    <name type="scientific">Streptococcus saliviloxodontae</name>
    <dbReference type="NCBI Taxonomy" id="1349416"/>
    <lineage>
        <taxon>Bacteria</taxon>
        <taxon>Bacillati</taxon>
        <taxon>Bacillota</taxon>
        <taxon>Bacilli</taxon>
        <taxon>Lactobacillales</taxon>
        <taxon>Streptococcaceae</taxon>
        <taxon>Streptococcus</taxon>
    </lineage>
</organism>